<protein>
    <submittedName>
        <fullName evidence="2">Uncharacterized protein</fullName>
    </submittedName>
</protein>
<reference evidence="2 3" key="1">
    <citation type="submission" date="2020-01" db="EMBL/GenBank/DDBJ databases">
        <authorList>
            <consortium name="DOE Joint Genome Institute"/>
            <person name="Haridas S."/>
            <person name="Albert R."/>
            <person name="Binder M."/>
            <person name="Bloem J."/>
            <person name="Labutti K."/>
            <person name="Salamov A."/>
            <person name="Andreopoulos B."/>
            <person name="Baker S.E."/>
            <person name="Barry K."/>
            <person name="Bills G."/>
            <person name="Bluhm B.H."/>
            <person name="Cannon C."/>
            <person name="Castanera R."/>
            <person name="Culley D.E."/>
            <person name="Daum C."/>
            <person name="Ezra D."/>
            <person name="Gonzalez J.B."/>
            <person name="Henrissat B."/>
            <person name="Kuo A."/>
            <person name="Liang C."/>
            <person name="Lipzen A."/>
            <person name="Lutzoni F."/>
            <person name="Magnuson J."/>
            <person name="Mondo S."/>
            <person name="Nolan M."/>
            <person name="Ohm R."/>
            <person name="Pangilinan J."/>
            <person name="Park H.-J.H."/>
            <person name="Ramirez L."/>
            <person name="Alfaro M."/>
            <person name="Sun H."/>
            <person name="Tritt A."/>
            <person name="Yoshinaga Y."/>
            <person name="Zwiers L.-H.L."/>
            <person name="Turgeon B.G."/>
            <person name="Goodwin S.B."/>
            <person name="Spatafora J.W."/>
            <person name="Crous P.W."/>
            <person name="Grigoriev I.V."/>
        </authorList>
    </citation>
    <scope>NUCLEOTIDE SEQUENCE [LARGE SCALE GENOMIC DNA]</scope>
    <source>
        <strain evidence="2 3">CBS 611.86</strain>
    </source>
</reference>
<dbReference type="AlphaFoldDB" id="A0A7C8MJI8"/>
<feature type="compositionally biased region" description="Basic residues" evidence="1">
    <location>
        <begin position="111"/>
        <end position="123"/>
    </location>
</feature>
<dbReference type="EMBL" id="JAADJZ010000001">
    <property type="protein sequence ID" value="KAF2877855.1"/>
    <property type="molecule type" value="Genomic_DNA"/>
</dbReference>
<evidence type="ECO:0000313" key="3">
    <source>
        <dbReference type="Proteomes" id="UP000481861"/>
    </source>
</evidence>
<organism evidence="2 3">
    <name type="scientific">Massariosphaeria phaeospora</name>
    <dbReference type="NCBI Taxonomy" id="100035"/>
    <lineage>
        <taxon>Eukaryota</taxon>
        <taxon>Fungi</taxon>
        <taxon>Dikarya</taxon>
        <taxon>Ascomycota</taxon>
        <taxon>Pezizomycotina</taxon>
        <taxon>Dothideomycetes</taxon>
        <taxon>Pleosporomycetidae</taxon>
        <taxon>Pleosporales</taxon>
        <taxon>Pleosporales incertae sedis</taxon>
        <taxon>Massariosphaeria</taxon>
    </lineage>
</organism>
<accession>A0A7C8MJI8</accession>
<dbReference type="Proteomes" id="UP000481861">
    <property type="component" value="Unassembled WGS sequence"/>
</dbReference>
<name>A0A7C8MJI8_9PLEO</name>
<feature type="region of interest" description="Disordered" evidence="1">
    <location>
        <begin position="30"/>
        <end position="135"/>
    </location>
</feature>
<gene>
    <name evidence="2" type="ORF">BDV95DRAFT_4482</name>
</gene>
<evidence type="ECO:0000256" key="1">
    <source>
        <dbReference type="SAM" id="MobiDB-lite"/>
    </source>
</evidence>
<proteinExistence type="predicted"/>
<comment type="caution">
    <text evidence="2">The sequence shown here is derived from an EMBL/GenBank/DDBJ whole genome shotgun (WGS) entry which is preliminary data.</text>
</comment>
<evidence type="ECO:0000313" key="2">
    <source>
        <dbReference type="EMBL" id="KAF2877855.1"/>
    </source>
</evidence>
<keyword evidence="3" id="KW-1185">Reference proteome</keyword>
<sequence>MQCRPPSFSRRGGVTTVSRELFGALHITDPSAKHQSTLSPCQPPFQDRSSRQQHRSYDHPHMSKTPLMQGTQPPGETKRRTAAGPKRANVAQKYNSGTLIEYRSDRLRVSREKKRNRPRHKGRGEHEECNPSLPPFCDALANARIN</sequence>